<protein>
    <recommendedName>
        <fullName evidence="3">DNA (cytosine-5-)-methyltransferase</fullName>
    </recommendedName>
</protein>
<gene>
    <name evidence="1" type="ORF">KEC54_13945</name>
</gene>
<dbReference type="AlphaFoldDB" id="A0AAX3WR48"/>
<evidence type="ECO:0000313" key="1">
    <source>
        <dbReference type="EMBL" id="WHQ72569.1"/>
    </source>
</evidence>
<evidence type="ECO:0000313" key="2">
    <source>
        <dbReference type="Proteomes" id="UP001223720"/>
    </source>
</evidence>
<reference evidence="1" key="1">
    <citation type="journal article" date="2022" name="Biotechnol. Bioprocess Eng.">
        <title>Pan-genome Analysis Reveals Comparative Genomic Features of Central Metabolic Pathways in Methylorubrum extorquens.</title>
        <authorList>
            <person name="Lee G.M."/>
            <person name="Scott-Nevros Z.K."/>
            <person name="Lee S.-M."/>
            <person name="Kim D."/>
        </authorList>
    </citation>
    <scope>NUCLEOTIDE SEQUENCE</scope>
    <source>
        <strain evidence="1">ATCC 55366</strain>
    </source>
</reference>
<sequence length="61" mass="6237">MARPSLRALRPGCRHWRKADASGRAYGNAINAEAAAAFIGAVIDTLFPTPTAAGLADGGGR</sequence>
<dbReference type="EMBL" id="CP073633">
    <property type="protein sequence ID" value="WHQ72569.1"/>
    <property type="molecule type" value="Genomic_DNA"/>
</dbReference>
<name>A0AAX3WR48_METEX</name>
<dbReference type="Proteomes" id="UP001223720">
    <property type="component" value="Chromosome"/>
</dbReference>
<evidence type="ECO:0008006" key="3">
    <source>
        <dbReference type="Google" id="ProtNLM"/>
    </source>
</evidence>
<organism evidence="1 2">
    <name type="scientific">Methylorubrum extorquens</name>
    <name type="common">Methylobacterium dichloromethanicum</name>
    <name type="synonym">Methylobacterium extorquens</name>
    <dbReference type="NCBI Taxonomy" id="408"/>
    <lineage>
        <taxon>Bacteria</taxon>
        <taxon>Pseudomonadati</taxon>
        <taxon>Pseudomonadota</taxon>
        <taxon>Alphaproteobacteria</taxon>
        <taxon>Hyphomicrobiales</taxon>
        <taxon>Methylobacteriaceae</taxon>
        <taxon>Methylorubrum</taxon>
    </lineage>
</organism>
<proteinExistence type="predicted"/>
<dbReference type="RefSeq" id="WP_283536296.1">
    <property type="nucleotide sequence ID" value="NZ_CP073633.1"/>
</dbReference>
<accession>A0AAX3WR48</accession>